<feature type="transmembrane region" description="Helical" evidence="5">
    <location>
        <begin position="256"/>
        <end position="275"/>
    </location>
</feature>
<evidence type="ECO:0000313" key="8">
    <source>
        <dbReference type="Proteomes" id="UP001579974"/>
    </source>
</evidence>
<feature type="transmembrane region" description="Helical" evidence="5">
    <location>
        <begin position="43"/>
        <end position="73"/>
    </location>
</feature>
<dbReference type="EMBL" id="JBDXSU010000003">
    <property type="protein sequence ID" value="MFB5189536.1"/>
    <property type="molecule type" value="Genomic_DNA"/>
</dbReference>
<dbReference type="InterPro" id="IPR026841">
    <property type="entry name" value="Aur1/Ipt1"/>
</dbReference>
<accession>A0ABV5ABG2</accession>
<evidence type="ECO:0000256" key="3">
    <source>
        <dbReference type="ARBA" id="ARBA00022989"/>
    </source>
</evidence>
<evidence type="ECO:0000256" key="1">
    <source>
        <dbReference type="ARBA" id="ARBA00004141"/>
    </source>
</evidence>
<dbReference type="PANTHER" id="PTHR31310:SF7">
    <property type="entry name" value="PA-PHOSPHATASE RELATED-FAMILY PROTEIN DDB_G0268928"/>
    <property type="match status" value="1"/>
</dbReference>
<dbReference type="RefSeq" id="WP_275476870.1">
    <property type="nucleotide sequence ID" value="NZ_CP162940.1"/>
</dbReference>
<dbReference type="SUPFAM" id="SSF48317">
    <property type="entry name" value="Acid phosphatase/Vanadium-dependent haloperoxidase"/>
    <property type="match status" value="1"/>
</dbReference>
<keyword evidence="8" id="KW-1185">Reference proteome</keyword>
<dbReference type="Proteomes" id="UP001579974">
    <property type="component" value="Unassembled WGS sequence"/>
</dbReference>
<gene>
    <name evidence="7" type="ORF">KKP3000_002808</name>
</gene>
<comment type="subcellular location">
    <subcellularLocation>
        <location evidence="1">Membrane</location>
        <topology evidence="1">Multi-pass membrane protein</topology>
    </subcellularLocation>
</comment>
<evidence type="ECO:0000256" key="2">
    <source>
        <dbReference type="ARBA" id="ARBA00022692"/>
    </source>
</evidence>
<feature type="domain" description="Inositolphosphotransferase Aur1/Ipt1" evidence="6">
    <location>
        <begin position="145"/>
        <end position="291"/>
    </location>
</feature>
<name>A0ABV5ABG2_9BACL</name>
<evidence type="ECO:0000256" key="4">
    <source>
        <dbReference type="ARBA" id="ARBA00023136"/>
    </source>
</evidence>
<dbReference type="Pfam" id="PF14378">
    <property type="entry name" value="PAP2_3"/>
    <property type="match status" value="1"/>
</dbReference>
<evidence type="ECO:0000256" key="5">
    <source>
        <dbReference type="SAM" id="Phobius"/>
    </source>
</evidence>
<sequence>MLKKVIYSLEGFECIGFLATLAAGVIFFHYGGALDRLMGEENYHWRMFAVIVGIYARFIPYAIAFGALVVFGVSLRMRRRSKDALKQFVYGLRIFLAYCLLLIVFRVVNFYVPVLHPGIDDALIQRMDALIFGNQVSYLLQPIAMHWLTDVLTGAYVSWFWLLFATIALMLVKRREAASEYLLATLLAFYVGYVCYVFVPVIGPGYTLHYSVQLGDIAPTFTLSRLPISRDCFPSLHTATTVLMVIYVARFARRWLFAYIPMAVLIIFATLYLRIHYGTDDLAGILLAILVSMAAPRLHSWWEARRRLAFSYAKDESQDLPA</sequence>
<evidence type="ECO:0000259" key="6">
    <source>
        <dbReference type="Pfam" id="PF14378"/>
    </source>
</evidence>
<keyword evidence="4 5" id="KW-0472">Membrane</keyword>
<feature type="transmembrane region" description="Helical" evidence="5">
    <location>
        <begin position="181"/>
        <end position="202"/>
    </location>
</feature>
<dbReference type="PANTHER" id="PTHR31310">
    <property type="match status" value="1"/>
</dbReference>
<organism evidence="7 8">
    <name type="scientific">Alicyclobacillus fastidiosus</name>
    <dbReference type="NCBI Taxonomy" id="392011"/>
    <lineage>
        <taxon>Bacteria</taxon>
        <taxon>Bacillati</taxon>
        <taxon>Bacillota</taxon>
        <taxon>Bacilli</taxon>
        <taxon>Bacillales</taxon>
        <taxon>Alicyclobacillaceae</taxon>
        <taxon>Alicyclobacillus</taxon>
    </lineage>
</organism>
<feature type="transmembrane region" description="Helical" evidence="5">
    <location>
        <begin position="281"/>
        <end position="298"/>
    </location>
</feature>
<keyword evidence="2 5" id="KW-0812">Transmembrane</keyword>
<reference evidence="7 8" key="1">
    <citation type="journal article" date="2024" name="Int. J. Mol. Sci.">
        <title>Exploration of Alicyclobacillus spp. Genome in Search of Antibiotic Resistance.</title>
        <authorList>
            <person name="Bucka-Kolendo J."/>
            <person name="Kiousi D.E."/>
            <person name="Dekowska A."/>
            <person name="Mikolajczuk-Szczyrba A."/>
            <person name="Karadedos D.M."/>
            <person name="Michael P."/>
            <person name="Galanis A."/>
            <person name="Sokolowska B."/>
        </authorList>
    </citation>
    <scope>NUCLEOTIDE SEQUENCE [LARGE SCALE GENOMIC DNA]</scope>
    <source>
        <strain evidence="7 8">KKP 3000</strain>
    </source>
</reference>
<dbReference type="Gene3D" id="1.20.144.10">
    <property type="entry name" value="Phosphatidic acid phosphatase type 2/haloperoxidase"/>
    <property type="match status" value="1"/>
</dbReference>
<dbReference type="InterPro" id="IPR036938">
    <property type="entry name" value="PAP2/HPO_sf"/>
</dbReference>
<feature type="transmembrane region" description="Helical" evidence="5">
    <location>
        <begin position="151"/>
        <end position="172"/>
    </location>
</feature>
<protein>
    <submittedName>
        <fullName evidence="7">Phosphatase PAP2 family protein</fullName>
    </submittedName>
</protein>
<feature type="transmembrane region" description="Helical" evidence="5">
    <location>
        <begin position="233"/>
        <end position="249"/>
    </location>
</feature>
<feature type="transmembrane region" description="Helical" evidence="5">
    <location>
        <begin position="12"/>
        <end position="31"/>
    </location>
</feature>
<keyword evidence="3 5" id="KW-1133">Transmembrane helix</keyword>
<evidence type="ECO:0000313" key="7">
    <source>
        <dbReference type="EMBL" id="MFB5189536.1"/>
    </source>
</evidence>
<comment type="caution">
    <text evidence="7">The sequence shown here is derived from an EMBL/GenBank/DDBJ whole genome shotgun (WGS) entry which is preliminary data.</text>
</comment>
<feature type="transmembrane region" description="Helical" evidence="5">
    <location>
        <begin position="94"/>
        <end position="112"/>
    </location>
</feature>
<proteinExistence type="predicted"/>
<dbReference type="InterPro" id="IPR052185">
    <property type="entry name" value="IPC_Synthase-Related"/>
</dbReference>